<feature type="transmembrane region" description="Helical" evidence="5">
    <location>
        <begin position="125"/>
        <end position="146"/>
    </location>
</feature>
<keyword evidence="3 5" id="KW-1133">Transmembrane helix</keyword>
<dbReference type="PROSITE" id="PS50850">
    <property type="entry name" value="MFS"/>
    <property type="match status" value="1"/>
</dbReference>
<dbReference type="PANTHER" id="PTHR23508:SF10">
    <property type="entry name" value="CARBOXYLIC ACID TRANSPORTER PROTEIN HOMOLOG"/>
    <property type="match status" value="1"/>
</dbReference>
<feature type="transmembrane region" description="Helical" evidence="5">
    <location>
        <begin position="192"/>
        <end position="210"/>
    </location>
</feature>
<feature type="transmembrane region" description="Helical" evidence="5">
    <location>
        <begin position="426"/>
        <end position="445"/>
    </location>
</feature>
<feature type="transmembrane region" description="Helical" evidence="5">
    <location>
        <begin position="268"/>
        <end position="289"/>
    </location>
</feature>
<evidence type="ECO:0000313" key="8">
    <source>
        <dbReference type="Proteomes" id="UP000295087"/>
    </source>
</evidence>
<dbReference type="GO" id="GO:0005886">
    <property type="term" value="C:plasma membrane"/>
    <property type="evidence" value="ECO:0007669"/>
    <property type="project" value="UniProtKB-SubCell"/>
</dbReference>
<evidence type="ECO:0000256" key="5">
    <source>
        <dbReference type="SAM" id="Phobius"/>
    </source>
</evidence>
<feature type="transmembrane region" description="Helical" evidence="5">
    <location>
        <begin position="309"/>
        <end position="330"/>
    </location>
</feature>
<dbReference type="Proteomes" id="UP000295087">
    <property type="component" value="Unassembled WGS sequence"/>
</dbReference>
<reference evidence="7 8" key="1">
    <citation type="submission" date="2019-03" db="EMBL/GenBank/DDBJ databases">
        <title>Genomic Encyclopedia of Type Strains, Phase IV (KMG-IV): sequencing the most valuable type-strain genomes for metagenomic binning, comparative biology and taxonomic classification.</title>
        <authorList>
            <person name="Goeker M."/>
        </authorList>
    </citation>
    <scope>NUCLEOTIDE SEQUENCE [LARGE SCALE GENOMIC DNA]</scope>
    <source>
        <strain evidence="7 8">DSM 44496</strain>
    </source>
</reference>
<organism evidence="7 8">
    <name type="scientific">Nocardia ignorata</name>
    <dbReference type="NCBI Taxonomy" id="145285"/>
    <lineage>
        <taxon>Bacteria</taxon>
        <taxon>Bacillati</taxon>
        <taxon>Actinomycetota</taxon>
        <taxon>Actinomycetes</taxon>
        <taxon>Mycobacteriales</taxon>
        <taxon>Nocardiaceae</taxon>
        <taxon>Nocardia</taxon>
    </lineage>
</organism>
<feature type="domain" description="Major facilitator superfamily (MFS) profile" evidence="6">
    <location>
        <begin position="34"/>
        <end position="450"/>
    </location>
</feature>
<proteinExistence type="predicted"/>
<feature type="transmembrane region" description="Helical" evidence="5">
    <location>
        <begin position="67"/>
        <end position="88"/>
    </location>
</feature>
<keyword evidence="8" id="KW-1185">Reference proteome</keyword>
<evidence type="ECO:0000256" key="1">
    <source>
        <dbReference type="ARBA" id="ARBA00004651"/>
    </source>
</evidence>
<evidence type="ECO:0000259" key="6">
    <source>
        <dbReference type="PROSITE" id="PS50850"/>
    </source>
</evidence>
<dbReference type="Pfam" id="PF00083">
    <property type="entry name" value="Sugar_tr"/>
    <property type="match status" value="1"/>
</dbReference>
<evidence type="ECO:0000256" key="3">
    <source>
        <dbReference type="ARBA" id="ARBA00022989"/>
    </source>
</evidence>
<protein>
    <submittedName>
        <fullName evidence="7">Putative MFS transporter</fullName>
    </submittedName>
</protein>
<keyword evidence="2 5" id="KW-0812">Transmembrane</keyword>
<dbReference type="InterPro" id="IPR005829">
    <property type="entry name" value="Sugar_transporter_CS"/>
</dbReference>
<feature type="transmembrane region" description="Helical" evidence="5">
    <location>
        <begin position="361"/>
        <end position="383"/>
    </location>
</feature>
<gene>
    <name evidence="7" type="ORF">DFR75_10969</name>
</gene>
<dbReference type="InterPro" id="IPR036259">
    <property type="entry name" value="MFS_trans_sf"/>
</dbReference>
<evidence type="ECO:0000256" key="2">
    <source>
        <dbReference type="ARBA" id="ARBA00022692"/>
    </source>
</evidence>
<dbReference type="SUPFAM" id="SSF103473">
    <property type="entry name" value="MFS general substrate transporter"/>
    <property type="match status" value="1"/>
</dbReference>
<feature type="transmembrane region" description="Helical" evidence="5">
    <location>
        <begin position="337"/>
        <end position="355"/>
    </location>
</feature>
<evidence type="ECO:0000313" key="7">
    <source>
        <dbReference type="EMBL" id="TDP31100.1"/>
    </source>
</evidence>
<dbReference type="InterPro" id="IPR005828">
    <property type="entry name" value="MFS_sugar_transport-like"/>
</dbReference>
<feature type="transmembrane region" description="Helical" evidence="5">
    <location>
        <begin position="395"/>
        <end position="420"/>
    </location>
</feature>
<dbReference type="InterPro" id="IPR020846">
    <property type="entry name" value="MFS_dom"/>
</dbReference>
<sequence>MTPLDTMDTAASVSGARLAARLDRLPVISPHIAWISVLAINLALEYYDNALFAYVLPSIAESTGLSLPQLGTVGSAFFVGMVVGALAGGRLSDRFGRRQVLIWATVVYSAGALATAFATSFEAMLLARFVTGLGVQAATSVLLVYVAEMFPSKTRGRFASVLTTGFVVVAPLVAFLALVAIPNGGPDTWRHLFIIGSAGLVIAPIARFILPESVRWQISRGRYDEAERLVVELETIALRRGPLPEPAVVPDAPLEKKSLREVLANPKVIRVLAVVGIGYFGSTLGYYLFGNWALYSLIEGLKYDEGKAYQIQLVWNVVYCVTPLVALVLMDRVERKTLIFGGAIVSAIPLVLLGVSTQSWVVTAAGGAAAITTGLVVNVYYAYIPEAMPPQGRGIGTGIVIGIGRAGGAVSGVLGAALFGRWGIDGVMIAAAICYIVFSVVVLLFGPRTTQRSLEGVAVEEVKG</sequence>
<accession>A0A4R6P2F2</accession>
<feature type="transmembrane region" description="Helical" evidence="5">
    <location>
        <begin position="100"/>
        <end position="119"/>
    </location>
</feature>
<comment type="caution">
    <text evidence="7">The sequence shown here is derived from an EMBL/GenBank/DDBJ whole genome shotgun (WGS) entry which is preliminary data.</text>
</comment>
<keyword evidence="4 5" id="KW-0472">Membrane</keyword>
<feature type="transmembrane region" description="Helical" evidence="5">
    <location>
        <begin position="158"/>
        <end position="180"/>
    </location>
</feature>
<dbReference type="PROSITE" id="PS00216">
    <property type="entry name" value="SUGAR_TRANSPORT_1"/>
    <property type="match status" value="1"/>
</dbReference>
<evidence type="ECO:0000256" key="4">
    <source>
        <dbReference type="ARBA" id="ARBA00023136"/>
    </source>
</evidence>
<dbReference type="RefSeq" id="WP_133734221.1">
    <property type="nucleotide sequence ID" value="NZ_SNXK01000009.1"/>
</dbReference>
<dbReference type="Gene3D" id="1.20.1250.20">
    <property type="entry name" value="MFS general substrate transporter like domains"/>
    <property type="match status" value="1"/>
</dbReference>
<dbReference type="CDD" id="cd17316">
    <property type="entry name" value="MFS_SV2_like"/>
    <property type="match status" value="1"/>
</dbReference>
<dbReference type="GO" id="GO:0046943">
    <property type="term" value="F:carboxylic acid transmembrane transporter activity"/>
    <property type="evidence" value="ECO:0007669"/>
    <property type="project" value="TreeGrafter"/>
</dbReference>
<dbReference type="AlphaFoldDB" id="A0A4R6P2F2"/>
<comment type="subcellular location">
    <subcellularLocation>
        <location evidence="1">Cell membrane</location>
        <topology evidence="1">Multi-pass membrane protein</topology>
    </subcellularLocation>
</comment>
<dbReference type="EMBL" id="SNXK01000009">
    <property type="protein sequence ID" value="TDP31100.1"/>
    <property type="molecule type" value="Genomic_DNA"/>
</dbReference>
<name>A0A4R6P2F2_NOCIG</name>
<feature type="transmembrane region" description="Helical" evidence="5">
    <location>
        <begin position="27"/>
        <end position="47"/>
    </location>
</feature>
<dbReference type="PANTHER" id="PTHR23508">
    <property type="entry name" value="CARBOXYLIC ACID TRANSPORTER PROTEIN HOMOLOG"/>
    <property type="match status" value="1"/>
</dbReference>